<proteinExistence type="predicted"/>
<dbReference type="Proteomes" id="UP001227192">
    <property type="component" value="Unassembled WGS sequence"/>
</dbReference>
<keyword evidence="3" id="KW-1185">Reference proteome</keyword>
<reference evidence="2" key="2">
    <citation type="journal article" date="2016" name="Fungal Biol.">
        <title>Ochratoxin A production by Penicillium thymicola.</title>
        <authorList>
            <person name="Nguyen H.D.T."/>
            <person name="McMullin D.R."/>
            <person name="Ponomareva E."/>
            <person name="Riley R."/>
            <person name="Pomraning K.R."/>
            <person name="Baker S.E."/>
            <person name="Seifert K.A."/>
        </authorList>
    </citation>
    <scope>NUCLEOTIDE SEQUENCE</scope>
    <source>
        <strain evidence="2">DAOM 180753</strain>
    </source>
</reference>
<dbReference type="PANTHER" id="PTHR11439">
    <property type="entry name" value="GAG-POL-RELATED RETROTRANSPOSON"/>
    <property type="match status" value="1"/>
</dbReference>
<evidence type="ECO:0000313" key="2">
    <source>
        <dbReference type="EMBL" id="KAJ9480915.1"/>
    </source>
</evidence>
<dbReference type="AlphaFoldDB" id="A0AAI9X1Z5"/>
<sequence>MVAIRNMEWEQIDYTTAYLNALIDERCIFMRPPTGYYQDSNFRMDQSGSSKVCMLKQALYGLRQSANLWYETLKEELKRLGFEELPDERCIFTHRERDLWLLLYVDDTLSAALDKQQIQWFKDNITFKIKVIGEPARFLGSSLTRTVNEASSLPDRVSSTIFVDQAAYLEDLLQTASLGKVASTYLPMKSSYQPPFSTTETNIVSSSETVSFSGKSAFGEDVGKVAWLGMRTRPDIVFAVNRLQRRTANPRKQDLDALSQLLRYLKGAPSYGIQLAKSNSSLIGYVDSSFNDCEDGKSTEAYVFYYAVLLCKPD</sequence>
<comment type="caution">
    <text evidence="2">The sequence shown here is derived from an EMBL/GenBank/DDBJ whole genome shotgun (WGS) entry which is preliminary data.</text>
</comment>
<accession>A0AAI9X1Z5</accession>
<gene>
    <name evidence="2" type="ORF">VN97_g12602</name>
</gene>
<protein>
    <recommendedName>
        <fullName evidence="1">Reverse transcriptase Ty1/copia-type domain-containing protein</fullName>
    </recommendedName>
</protein>
<dbReference type="EMBL" id="LACB01001014">
    <property type="protein sequence ID" value="KAJ9480915.1"/>
    <property type="molecule type" value="Genomic_DNA"/>
</dbReference>
<feature type="domain" description="Reverse transcriptase Ty1/copia-type" evidence="1">
    <location>
        <begin position="8"/>
        <end position="189"/>
    </location>
</feature>
<dbReference type="Pfam" id="PF07727">
    <property type="entry name" value="RVT_2"/>
    <property type="match status" value="1"/>
</dbReference>
<reference evidence="2" key="1">
    <citation type="submission" date="2015-06" db="EMBL/GenBank/DDBJ databases">
        <authorList>
            <person name="Nguyen H."/>
        </authorList>
    </citation>
    <scope>NUCLEOTIDE SEQUENCE</scope>
    <source>
        <strain evidence="2">DAOM 180753</strain>
    </source>
</reference>
<evidence type="ECO:0000259" key="1">
    <source>
        <dbReference type="Pfam" id="PF07727"/>
    </source>
</evidence>
<evidence type="ECO:0000313" key="3">
    <source>
        <dbReference type="Proteomes" id="UP001227192"/>
    </source>
</evidence>
<organism evidence="2 3">
    <name type="scientific">Penicillium thymicola</name>
    <dbReference type="NCBI Taxonomy" id="293382"/>
    <lineage>
        <taxon>Eukaryota</taxon>
        <taxon>Fungi</taxon>
        <taxon>Dikarya</taxon>
        <taxon>Ascomycota</taxon>
        <taxon>Pezizomycotina</taxon>
        <taxon>Eurotiomycetes</taxon>
        <taxon>Eurotiomycetidae</taxon>
        <taxon>Eurotiales</taxon>
        <taxon>Aspergillaceae</taxon>
        <taxon>Penicillium</taxon>
    </lineage>
</organism>
<name>A0AAI9X1Z5_PENTH</name>
<dbReference type="InterPro" id="IPR013103">
    <property type="entry name" value="RVT_2"/>
</dbReference>